<keyword evidence="2" id="KW-1185">Reference proteome</keyword>
<reference evidence="2" key="1">
    <citation type="journal article" date="2015" name="Nat. Genet.">
        <title>The genome and transcriptome of the zoonotic hookworm Ancylostoma ceylanicum identify infection-specific gene families.</title>
        <authorList>
            <person name="Schwarz E.M."/>
            <person name="Hu Y."/>
            <person name="Antoshechkin I."/>
            <person name="Miller M.M."/>
            <person name="Sternberg P.W."/>
            <person name="Aroian R.V."/>
        </authorList>
    </citation>
    <scope>NUCLEOTIDE SEQUENCE</scope>
    <source>
        <strain evidence="2">HY135</strain>
    </source>
</reference>
<dbReference type="EMBL" id="JARK01001348">
    <property type="protein sequence ID" value="EYC25174.1"/>
    <property type="molecule type" value="Genomic_DNA"/>
</dbReference>
<dbReference type="AlphaFoldDB" id="A0A016VBZ3"/>
<evidence type="ECO:0000313" key="2">
    <source>
        <dbReference type="Proteomes" id="UP000024635"/>
    </source>
</evidence>
<accession>A0A016VBZ3</accession>
<evidence type="ECO:0000313" key="1">
    <source>
        <dbReference type="EMBL" id="EYC25174.1"/>
    </source>
</evidence>
<dbReference type="Proteomes" id="UP000024635">
    <property type="component" value="Unassembled WGS sequence"/>
</dbReference>
<comment type="caution">
    <text evidence="1">The sequence shown here is derived from an EMBL/GenBank/DDBJ whole genome shotgun (WGS) entry which is preliminary data.</text>
</comment>
<gene>
    <name evidence="1" type="primary">Acey_s0012.g1747</name>
    <name evidence="1" type="ORF">Y032_0012g1747</name>
</gene>
<protein>
    <submittedName>
        <fullName evidence="1">Uncharacterized protein</fullName>
    </submittedName>
</protein>
<name>A0A016VBZ3_9BILA</name>
<organism evidence="1 2">
    <name type="scientific">Ancylostoma ceylanicum</name>
    <dbReference type="NCBI Taxonomy" id="53326"/>
    <lineage>
        <taxon>Eukaryota</taxon>
        <taxon>Metazoa</taxon>
        <taxon>Ecdysozoa</taxon>
        <taxon>Nematoda</taxon>
        <taxon>Chromadorea</taxon>
        <taxon>Rhabditida</taxon>
        <taxon>Rhabditina</taxon>
        <taxon>Rhabditomorpha</taxon>
        <taxon>Strongyloidea</taxon>
        <taxon>Ancylostomatidae</taxon>
        <taxon>Ancylostomatinae</taxon>
        <taxon>Ancylostoma</taxon>
    </lineage>
</organism>
<sequence>MEKLLGELRRLSLEKIPLLCVTGSDHGYGSGLVAVQTVDNARYSRNLSCHVTCAQTSKMGGDQLLFSCYTVANRPLFACGSIAHQLHGKQLNTRRTACGWQVTCVIEGHDKVTSWYPSLLTREGRRNLSLHMQFVTLISDPFTLSAADPSGKSYLPGIVAACPNQLNLTSELYSAKNMRKKTASNCPRD</sequence>
<proteinExistence type="predicted"/>